<evidence type="ECO:0000256" key="1">
    <source>
        <dbReference type="SAM" id="MobiDB-lite"/>
    </source>
</evidence>
<reference evidence="4" key="1">
    <citation type="submission" date="2016-10" db="EMBL/GenBank/DDBJ databases">
        <authorList>
            <person name="Varghese N."/>
            <person name="Submissions S."/>
        </authorList>
    </citation>
    <scope>NUCLEOTIDE SEQUENCE [LARGE SCALE GENOMIC DNA]</scope>
    <source>
        <strain evidence="4">DSM 23256</strain>
    </source>
</reference>
<keyword evidence="2" id="KW-0812">Transmembrane</keyword>
<dbReference type="RefSeq" id="WP_171904655.1">
    <property type="nucleotide sequence ID" value="NZ_FNBU01000017.1"/>
</dbReference>
<keyword evidence="4" id="KW-1185">Reference proteome</keyword>
<dbReference type="EMBL" id="FNBU01000017">
    <property type="protein sequence ID" value="SDF60757.1"/>
    <property type="molecule type" value="Genomic_DNA"/>
</dbReference>
<feature type="transmembrane region" description="Helical" evidence="2">
    <location>
        <begin position="70"/>
        <end position="86"/>
    </location>
</feature>
<keyword evidence="2" id="KW-1133">Transmembrane helix</keyword>
<evidence type="ECO:0000313" key="4">
    <source>
        <dbReference type="Proteomes" id="UP000243333"/>
    </source>
</evidence>
<dbReference type="Proteomes" id="UP000243333">
    <property type="component" value="Unassembled WGS sequence"/>
</dbReference>
<gene>
    <name evidence="3" type="ORF">SAMN05660235_02138</name>
</gene>
<feature type="region of interest" description="Disordered" evidence="1">
    <location>
        <begin position="1"/>
        <end position="54"/>
    </location>
</feature>
<evidence type="ECO:0000256" key="2">
    <source>
        <dbReference type="SAM" id="Phobius"/>
    </source>
</evidence>
<dbReference type="AlphaFoldDB" id="A0A1G7MGA2"/>
<keyword evidence="2" id="KW-0472">Membrane</keyword>
<sequence length="92" mass="10229">MLAAREALTREAAKGETLTGEAKTREALARETLPGETKTREAAKGEAARETKSGTAAKGETLALFLPHRFYVLVLPVLYFRVFPFIRPPFFF</sequence>
<evidence type="ECO:0000313" key="3">
    <source>
        <dbReference type="EMBL" id="SDF60757.1"/>
    </source>
</evidence>
<name>A0A1G7MGA2_9FIRM</name>
<organism evidence="3 4">
    <name type="scientific">Sporolituus thermophilus DSM 23256</name>
    <dbReference type="NCBI Taxonomy" id="1123285"/>
    <lineage>
        <taxon>Bacteria</taxon>
        <taxon>Bacillati</taxon>
        <taxon>Bacillota</taxon>
        <taxon>Negativicutes</taxon>
        <taxon>Selenomonadales</taxon>
        <taxon>Sporomusaceae</taxon>
        <taxon>Sporolituus</taxon>
    </lineage>
</organism>
<accession>A0A1G7MGA2</accession>
<feature type="compositionally biased region" description="Basic and acidic residues" evidence="1">
    <location>
        <begin position="37"/>
        <end position="52"/>
    </location>
</feature>
<proteinExistence type="predicted"/>
<protein>
    <submittedName>
        <fullName evidence="3">Uncharacterized protein</fullName>
    </submittedName>
</protein>